<organism evidence="16 17">
    <name type="scientific">Nesidiocoris tenuis</name>
    <dbReference type="NCBI Taxonomy" id="355587"/>
    <lineage>
        <taxon>Eukaryota</taxon>
        <taxon>Metazoa</taxon>
        <taxon>Ecdysozoa</taxon>
        <taxon>Arthropoda</taxon>
        <taxon>Hexapoda</taxon>
        <taxon>Insecta</taxon>
        <taxon>Pterygota</taxon>
        <taxon>Neoptera</taxon>
        <taxon>Paraneoptera</taxon>
        <taxon>Hemiptera</taxon>
        <taxon>Heteroptera</taxon>
        <taxon>Panheteroptera</taxon>
        <taxon>Cimicomorpha</taxon>
        <taxon>Miridae</taxon>
        <taxon>Dicyphina</taxon>
        <taxon>Nesidiocoris</taxon>
    </lineage>
</organism>
<evidence type="ECO:0000259" key="15">
    <source>
        <dbReference type="Pfam" id="PF21316"/>
    </source>
</evidence>
<dbReference type="EC" id="3.4.14.10" evidence="3"/>
<dbReference type="Gene3D" id="3.40.50.200">
    <property type="entry name" value="Peptidase S8/S53 domain"/>
    <property type="match status" value="2"/>
</dbReference>
<dbReference type="PRINTS" id="PR00723">
    <property type="entry name" value="SUBTILISIN"/>
</dbReference>
<evidence type="ECO:0000259" key="11">
    <source>
        <dbReference type="Pfam" id="PF00082"/>
    </source>
</evidence>
<sequence length="1268" mass="140300">MSSQPDPSSEFTEFPIWALLPKKETGVVNFLSKYPEYDGRGIVIAIFDSGVDPGAPGMQTTTDGKPKIIGRYDCSGAGDVDTSTVASLVNGTLTGLSGRTLKVPAEWKNPSGNFHLGIKNAYEMYPKQLKDRIEAARKEKKWDPCQKTAAAEANQKLCELIKTQENKKNLSWEEKLAKEELEAQVEMLNQLEKKFVDLGPVYDVVVFHDGSVWRVCLDTSESGDLASCRLLSEYSHAQEFASLVKDDYLNYSINVYNEGNITEIVSQSSYHGTHVASIAAAHFPDEPVRNGVAPGAQIVSLTIGDQRLSTMETGTALVRSMARVMESQKSENPIMVINMSYGESSNWSSSGRITELMHDVVDKYGVTWVCSAANAGPALSTVCTPPDTADDVFIGVGAYVSPEMMVAEYSLRNKLPGLPYTWSSRGPASDGAKGVSICAPGGALTSVPQYLLRYAQLLNGTSMASPHAAGCVAVLLSGLKARNLKHSPYIVKRALMNTAQYLPDGDYFAQGSGLIQVEKAFDYLVTHCPDADSRVRFSITVNGTKDKGIYMRGGRQDKLKDFVIGIEPVFLDSSNIDTQEKLRFQKTFVLTCDKPWVHHPTHLELNNLARTFGVRIDPSGLPTGVHSASLKGFDSKMIDKGPMFNVEVTVVKPTDLPNKPVFKQEGVQIRPGQINRHFLSVPDRVTYATIRLNVHDEDKSGNFVLHCVQMVPKKTFKTHEFHKMALVKPDFDSTHVFKVKGGVVMEFVVAKFWSDQMTSVADYSISFGGCGPEASDVTMHHAQGIASLDIISGPQLEEIAPQVSLKHNVIVLKASEAKISPCGSERDVVPDGRHTYQLALTYNLHLPKSTEITPFSALLSNLLYESEFESQLWMLFDSNKQYLYSGDAYPGKYNMKLEKGDYVIRQQIRHEKKDLLEKLTDLPLLVYQKLSNPLTLDVYASHSLALTQGKKMSSGLVPPDRLRVPIYITALTDFKQLKSITAGQFLKGTITFCKNENARKMDAYSFKYFLSDLNKKTGNSNNKSTSEKTKWEEYQDALRDLKCTWLPKLENKDESQKLYEELKNDHPDHLGAITAMMASLEPESKRLLPGATGEFDADAALAVIKLADEIIAAVDHTALLAYFGMKSDQSSEASTTKTNMEKQKTALVDALARKGAALCKLLLNSDKLVGDCDVKPTLESIDEIWVNLLKFVEPSDIKAVGHFGLWHAAARSQYGRLLKTAGKMNEEKATKEIEDVISWALQKLGWNHAADHITRSTLVRFPPSYRLF</sequence>
<comment type="catalytic activity">
    <reaction evidence="1">
        <text>Release of an N-terminal tripeptide from a polypeptide.</text>
        <dbReference type="EC" id="3.4.14.10"/>
    </reaction>
</comment>
<evidence type="ECO:0000259" key="14">
    <source>
        <dbReference type="Pfam" id="PF21223"/>
    </source>
</evidence>
<dbReference type="Gene3D" id="6.10.250.3080">
    <property type="match status" value="1"/>
</dbReference>
<proteinExistence type="inferred from homology"/>
<dbReference type="InterPro" id="IPR048384">
    <property type="entry name" value="TPPII_GBD"/>
</dbReference>
<feature type="active site" description="Charge relay system" evidence="10">
    <location>
        <position position="271"/>
    </location>
</feature>
<dbReference type="Gene3D" id="1.25.40.710">
    <property type="match status" value="1"/>
</dbReference>
<protein>
    <recommendedName>
        <fullName evidence="4">Tripeptidyl-peptidase 2</fullName>
        <ecNumber evidence="3">3.4.14.10</ecNumber>
    </recommendedName>
    <alternativeName>
        <fullName evidence="9">Tripeptidyl aminopeptidase</fullName>
    </alternativeName>
</protein>
<feature type="domain" description="Peptidase S8/S53" evidence="11">
    <location>
        <begin position="39"/>
        <end position="513"/>
    </location>
</feature>
<dbReference type="Pfam" id="PF21223">
    <property type="entry name" value="TPPII_Ig-like-1"/>
    <property type="match status" value="1"/>
</dbReference>
<dbReference type="InterPro" id="IPR022232">
    <property type="entry name" value="TPPII_C_art"/>
</dbReference>
<dbReference type="PROSITE" id="PS51892">
    <property type="entry name" value="SUBTILASE"/>
    <property type="match status" value="1"/>
</dbReference>
<dbReference type="PROSITE" id="PS00138">
    <property type="entry name" value="SUBTILASE_SER"/>
    <property type="match status" value="1"/>
</dbReference>
<evidence type="ECO:0000313" key="16">
    <source>
        <dbReference type="EMBL" id="BES92330.1"/>
    </source>
</evidence>
<dbReference type="Pfam" id="PF21316">
    <property type="entry name" value="TPPII_GBD"/>
    <property type="match status" value="1"/>
</dbReference>
<evidence type="ECO:0000259" key="13">
    <source>
        <dbReference type="Pfam" id="PF12583"/>
    </source>
</evidence>
<keyword evidence="17" id="KW-1185">Reference proteome</keyword>
<dbReference type="EMBL" id="AP028911">
    <property type="protein sequence ID" value="BES92330.1"/>
    <property type="molecule type" value="Genomic_DNA"/>
</dbReference>
<dbReference type="InterPro" id="IPR015500">
    <property type="entry name" value="Peptidase_S8_subtilisin-rel"/>
</dbReference>
<feature type="domain" description="Tripeptidyl peptidase II C-terminal" evidence="13">
    <location>
        <begin position="1022"/>
        <end position="1089"/>
    </location>
</feature>
<evidence type="ECO:0000256" key="1">
    <source>
        <dbReference type="ARBA" id="ARBA00001910"/>
    </source>
</evidence>
<feature type="domain" description="Tripeptidyl-peptidase II galactose-binding" evidence="15">
    <location>
        <begin position="670"/>
        <end position="755"/>
    </location>
</feature>
<dbReference type="InterPro" id="IPR022229">
    <property type="entry name" value="TPPII_Ig-like-2"/>
</dbReference>
<evidence type="ECO:0000256" key="9">
    <source>
        <dbReference type="ARBA" id="ARBA00032232"/>
    </source>
</evidence>
<dbReference type="Proteomes" id="UP001307889">
    <property type="component" value="Chromosome 3"/>
</dbReference>
<dbReference type="InterPro" id="IPR046939">
    <property type="entry name" value="TPPII_C_sf"/>
</dbReference>
<dbReference type="PROSITE" id="PS00137">
    <property type="entry name" value="SUBTILASE_HIS"/>
    <property type="match status" value="1"/>
</dbReference>
<dbReference type="InterPro" id="IPR000209">
    <property type="entry name" value="Peptidase_S8/S53_dom"/>
</dbReference>
<keyword evidence="7 10" id="KW-0378">Hydrolase</keyword>
<evidence type="ECO:0000313" key="17">
    <source>
        <dbReference type="Proteomes" id="UP001307889"/>
    </source>
</evidence>
<keyword evidence="6 10" id="KW-0645">Protease</keyword>
<evidence type="ECO:0000256" key="4">
    <source>
        <dbReference type="ARBA" id="ARBA00020244"/>
    </source>
</evidence>
<evidence type="ECO:0000259" key="12">
    <source>
        <dbReference type="Pfam" id="PF12580"/>
    </source>
</evidence>
<reference evidence="16 17" key="1">
    <citation type="submission" date="2023-09" db="EMBL/GenBank/DDBJ databases">
        <title>Nesidiocoris tenuis whole genome shotgun sequence.</title>
        <authorList>
            <person name="Shibata T."/>
            <person name="Shimoda M."/>
            <person name="Kobayashi T."/>
            <person name="Uehara T."/>
        </authorList>
    </citation>
    <scope>NUCLEOTIDE SEQUENCE [LARGE SCALE GENOMIC DNA]</scope>
    <source>
        <strain evidence="16 17">Japan</strain>
    </source>
</reference>
<comment type="similarity">
    <text evidence="2 10">Belongs to the peptidase S8 family.</text>
</comment>
<dbReference type="PANTHER" id="PTHR43806:SF14">
    <property type="entry name" value="TRIPEPTIDYL-PEPTIDASE 2"/>
    <property type="match status" value="1"/>
</dbReference>
<evidence type="ECO:0000256" key="8">
    <source>
        <dbReference type="ARBA" id="ARBA00022825"/>
    </source>
</evidence>
<evidence type="ECO:0000256" key="3">
    <source>
        <dbReference type="ARBA" id="ARBA00012462"/>
    </source>
</evidence>
<dbReference type="PANTHER" id="PTHR43806">
    <property type="entry name" value="PEPTIDASE S8"/>
    <property type="match status" value="1"/>
</dbReference>
<dbReference type="InterPro" id="IPR023828">
    <property type="entry name" value="Peptidase_S8_Ser-AS"/>
</dbReference>
<gene>
    <name evidence="16" type="ORF">NTJ_05138</name>
</gene>
<dbReference type="Pfam" id="PF00082">
    <property type="entry name" value="Peptidase_S8"/>
    <property type="match status" value="1"/>
</dbReference>
<dbReference type="InterPro" id="IPR048383">
    <property type="entry name" value="TPPII_Ig-like-1"/>
</dbReference>
<dbReference type="InterPro" id="IPR034051">
    <property type="entry name" value="TPP_II_domain"/>
</dbReference>
<keyword evidence="5" id="KW-0031">Aminopeptidase</keyword>
<keyword evidence="8 10" id="KW-0720">Serine protease</keyword>
<dbReference type="Pfam" id="PF12583">
    <property type="entry name" value="TPPII_C"/>
    <property type="match status" value="1"/>
</dbReference>
<dbReference type="InterPro" id="IPR050131">
    <property type="entry name" value="Peptidase_S8_subtilisin-like"/>
</dbReference>
<dbReference type="CDD" id="cd04857">
    <property type="entry name" value="Peptidases_S8_Tripeptidyl_Aminopeptidase_II"/>
    <property type="match status" value="1"/>
</dbReference>
<dbReference type="InterPro" id="IPR022398">
    <property type="entry name" value="Peptidase_S8_His-AS"/>
</dbReference>
<dbReference type="InterPro" id="IPR036852">
    <property type="entry name" value="Peptidase_S8/S53_dom_sf"/>
</dbReference>
<accession>A0ABN7AJ92</accession>
<evidence type="ECO:0000256" key="10">
    <source>
        <dbReference type="PROSITE-ProRule" id="PRU01240"/>
    </source>
</evidence>
<feature type="active site" description="Charge relay system" evidence="10">
    <location>
        <position position="462"/>
    </location>
</feature>
<feature type="active site" description="Charge relay system" evidence="10">
    <location>
        <position position="48"/>
    </location>
</feature>
<evidence type="ECO:0000256" key="5">
    <source>
        <dbReference type="ARBA" id="ARBA00022438"/>
    </source>
</evidence>
<name>A0ABN7AJ92_9HEMI</name>
<evidence type="ECO:0000256" key="7">
    <source>
        <dbReference type="ARBA" id="ARBA00022801"/>
    </source>
</evidence>
<dbReference type="Gene3D" id="2.60.40.3170">
    <property type="match status" value="1"/>
</dbReference>
<dbReference type="InterPro" id="IPR046940">
    <property type="entry name" value="TPPII_Ig-like_sf"/>
</dbReference>
<dbReference type="SUPFAM" id="SSF52743">
    <property type="entry name" value="Subtilisin-like"/>
    <property type="match status" value="1"/>
</dbReference>
<dbReference type="Pfam" id="PF12580">
    <property type="entry name" value="TPPII"/>
    <property type="match status" value="1"/>
</dbReference>
<feature type="domain" description="Tripeptidyl peptidase II second Ig-like" evidence="12">
    <location>
        <begin position="796"/>
        <end position="978"/>
    </location>
</feature>
<evidence type="ECO:0000256" key="6">
    <source>
        <dbReference type="ARBA" id="ARBA00022670"/>
    </source>
</evidence>
<feature type="domain" description="Tripeptidyl-peptidase II first Ig-like" evidence="14">
    <location>
        <begin position="535"/>
        <end position="651"/>
    </location>
</feature>
<evidence type="ECO:0000256" key="2">
    <source>
        <dbReference type="ARBA" id="ARBA00011073"/>
    </source>
</evidence>